<feature type="transmembrane region" description="Helical" evidence="9">
    <location>
        <begin position="12"/>
        <end position="30"/>
    </location>
</feature>
<comment type="subcellular location">
    <subcellularLocation>
        <location evidence="8">Cell inner membrane</location>
    </subcellularLocation>
    <subcellularLocation>
        <location evidence="1">Cell membrane</location>
        <topology evidence="1">Multi-pass membrane protein</topology>
    </subcellularLocation>
</comment>
<protein>
    <recommendedName>
        <fullName evidence="8">Rod shape-determining protein MreD</fullName>
    </recommendedName>
</protein>
<comment type="similarity">
    <text evidence="2 8">Belongs to the MreD family.</text>
</comment>
<comment type="caution">
    <text evidence="10">The sequence shown here is derived from an EMBL/GenBank/DDBJ whole genome shotgun (WGS) entry which is preliminary data.</text>
</comment>
<keyword evidence="3 8" id="KW-1003">Cell membrane</keyword>
<dbReference type="GO" id="GO:0005886">
    <property type="term" value="C:plasma membrane"/>
    <property type="evidence" value="ECO:0007669"/>
    <property type="project" value="UniProtKB-SubCell"/>
</dbReference>
<sequence length="160" mass="18163">MASTRSRNGWMIWLTFVIGLLLSIVPFPHVEILRPMFLALPLAYWALEVPQKVGMLTAWCLGMAQDVLFGTLLGHNALILTLITFLIMTLRPRLRMFPMWQQSLVILVILGLAQLLQLWLSALTGNRQTLAVLLPALISALLWPWVSFGLRGLSRRYKIN</sequence>
<evidence type="ECO:0000313" key="10">
    <source>
        <dbReference type="EMBL" id="EXF92255.1"/>
    </source>
</evidence>
<dbReference type="eggNOG" id="COG2891">
    <property type="taxonomic scope" value="Bacteria"/>
</dbReference>
<dbReference type="InterPro" id="IPR007227">
    <property type="entry name" value="Cell_shape_determining_MreD"/>
</dbReference>
<keyword evidence="7 8" id="KW-0472">Membrane</keyword>
<keyword evidence="5 8" id="KW-0133">Cell shape</keyword>
<evidence type="ECO:0000256" key="5">
    <source>
        <dbReference type="ARBA" id="ARBA00022960"/>
    </source>
</evidence>
<gene>
    <name evidence="10" type="ORF">HK44_011890</name>
</gene>
<name>A0A010SGJ4_PSEFL</name>
<reference evidence="10 11" key="1">
    <citation type="journal article" date="2011" name="J. Bacteriol.">
        <title>Draft genome sequence of the polycyclic aromatic hydrocarbon-degrading, genetically engineered bioluminescent bioreporter Pseudomonas fluorescens HK44.</title>
        <authorList>
            <person name="Chauhan A."/>
            <person name="Layton A.C."/>
            <person name="Williams D.E."/>
            <person name="Smartt A.E."/>
            <person name="Ripp S."/>
            <person name="Karpinets T.V."/>
            <person name="Brown S.D."/>
            <person name="Sayler G.S."/>
        </authorList>
    </citation>
    <scope>NUCLEOTIDE SEQUENCE [LARGE SCALE GENOMIC DNA]</scope>
    <source>
        <strain evidence="10 11">HK44</strain>
    </source>
</reference>
<dbReference type="EMBL" id="AFOY02000018">
    <property type="protein sequence ID" value="EXF92255.1"/>
    <property type="molecule type" value="Genomic_DNA"/>
</dbReference>
<evidence type="ECO:0000313" key="11">
    <source>
        <dbReference type="Proteomes" id="UP000022611"/>
    </source>
</evidence>
<keyword evidence="6 9" id="KW-1133">Transmembrane helix</keyword>
<evidence type="ECO:0000256" key="8">
    <source>
        <dbReference type="PIRNR" id="PIRNR018472"/>
    </source>
</evidence>
<evidence type="ECO:0000256" key="4">
    <source>
        <dbReference type="ARBA" id="ARBA00022692"/>
    </source>
</evidence>
<dbReference type="HOGENOM" id="CLU_119315_0_0_6"/>
<evidence type="ECO:0000256" key="7">
    <source>
        <dbReference type="ARBA" id="ARBA00023136"/>
    </source>
</evidence>
<keyword evidence="8" id="KW-0997">Cell inner membrane</keyword>
<dbReference type="Pfam" id="PF04093">
    <property type="entry name" value="MreD"/>
    <property type="match status" value="1"/>
</dbReference>
<dbReference type="NCBIfam" id="TIGR03426">
    <property type="entry name" value="shape_MreD"/>
    <property type="match status" value="1"/>
</dbReference>
<dbReference type="PANTHER" id="PTHR37484:SF1">
    <property type="entry name" value="ROD SHAPE-DETERMINING PROTEIN MRED"/>
    <property type="match status" value="1"/>
</dbReference>
<feature type="transmembrane region" description="Helical" evidence="9">
    <location>
        <begin position="67"/>
        <end position="90"/>
    </location>
</feature>
<dbReference type="AlphaFoldDB" id="A0A010SGJ4"/>
<keyword evidence="4 9" id="KW-0812">Transmembrane</keyword>
<dbReference type="GO" id="GO:0008360">
    <property type="term" value="P:regulation of cell shape"/>
    <property type="evidence" value="ECO:0007669"/>
    <property type="project" value="UniProtKB-UniRule"/>
</dbReference>
<evidence type="ECO:0000256" key="9">
    <source>
        <dbReference type="SAM" id="Phobius"/>
    </source>
</evidence>
<dbReference type="PANTHER" id="PTHR37484">
    <property type="entry name" value="ROD SHAPE-DETERMINING PROTEIN MRED"/>
    <property type="match status" value="1"/>
</dbReference>
<dbReference type="Proteomes" id="UP000022611">
    <property type="component" value="Unassembled WGS sequence"/>
</dbReference>
<comment type="function">
    <text evidence="8">Involved in formation of the rod shape of the cell. May also contribute to regulation of formation of penicillin-binding proteins.</text>
</comment>
<dbReference type="PATRIC" id="fig|1042209.11.peg.4786"/>
<proteinExistence type="inferred from homology"/>
<dbReference type="PIRSF" id="PIRSF018472">
    <property type="entry name" value="MreD_proteobac"/>
    <property type="match status" value="1"/>
</dbReference>
<feature type="transmembrane region" description="Helical" evidence="9">
    <location>
        <begin position="102"/>
        <end position="120"/>
    </location>
</feature>
<evidence type="ECO:0000256" key="3">
    <source>
        <dbReference type="ARBA" id="ARBA00022475"/>
    </source>
</evidence>
<evidence type="ECO:0000256" key="1">
    <source>
        <dbReference type="ARBA" id="ARBA00004651"/>
    </source>
</evidence>
<evidence type="ECO:0000256" key="6">
    <source>
        <dbReference type="ARBA" id="ARBA00022989"/>
    </source>
</evidence>
<organism evidence="10 11">
    <name type="scientific">Pseudomonas fluorescens HK44</name>
    <dbReference type="NCBI Taxonomy" id="1042209"/>
    <lineage>
        <taxon>Bacteria</taxon>
        <taxon>Pseudomonadati</taxon>
        <taxon>Pseudomonadota</taxon>
        <taxon>Gammaproteobacteria</taxon>
        <taxon>Pseudomonadales</taxon>
        <taxon>Pseudomonadaceae</taxon>
        <taxon>Pseudomonas</taxon>
    </lineage>
</organism>
<dbReference type="OrthoDB" id="6647425at2"/>
<dbReference type="InterPro" id="IPR026034">
    <property type="entry name" value="MreD_proteobac"/>
</dbReference>
<feature type="transmembrane region" description="Helical" evidence="9">
    <location>
        <begin position="132"/>
        <end position="150"/>
    </location>
</feature>
<dbReference type="RefSeq" id="WP_019691882.1">
    <property type="nucleotide sequence ID" value="NZ_AFOY02000018.1"/>
</dbReference>
<accession>A0A010SGJ4</accession>
<evidence type="ECO:0000256" key="2">
    <source>
        <dbReference type="ARBA" id="ARBA00007776"/>
    </source>
</evidence>